<evidence type="ECO:0000313" key="1">
    <source>
        <dbReference type="EMBL" id="RVZ09722.1"/>
    </source>
</evidence>
<dbReference type="Proteomes" id="UP000289022">
    <property type="component" value="Unassembled WGS sequence"/>
</dbReference>
<accession>A0A438VGJ0</accession>
<reference evidence="1 2" key="1">
    <citation type="submission" date="2018-11" db="EMBL/GenBank/DDBJ databases">
        <title>Genetic determinants and prediction of antibiotic resistance phenotypes in Helicobacter pylori.</title>
        <authorList>
            <person name="Wagner K."/>
        </authorList>
    </citation>
    <scope>NUCLEOTIDE SEQUENCE [LARGE SCALE GENOMIC DNA]</scope>
    <source>
        <strain evidence="1 2">ZH70</strain>
    </source>
</reference>
<dbReference type="AlphaFoldDB" id="A0A438VGJ0"/>
<protein>
    <submittedName>
        <fullName evidence="1">AAA family ATPase</fullName>
    </submittedName>
</protein>
<gene>
    <name evidence="1" type="ORF">EC518_15285</name>
</gene>
<feature type="non-terminal residue" evidence="1">
    <location>
        <position position="1"/>
    </location>
</feature>
<dbReference type="Gene3D" id="3.40.50.300">
    <property type="entry name" value="P-loop containing nucleotide triphosphate hydrolases"/>
    <property type="match status" value="1"/>
</dbReference>
<comment type="caution">
    <text evidence="1">The sequence shown here is derived from an EMBL/GenBank/DDBJ whole genome shotgun (WGS) entry which is preliminary data.</text>
</comment>
<feature type="non-terminal residue" evidence="1">
    <location>
        <position position="80"/>
    </location>
</feature>
<evidence type="ECO:0000313" key="2">
    <source>
        <dbReference type="Proteomes" id="UP000289022"/>
    </source>
</evidence>
<proteinExistence type="predicted"/>
<organism evidence="1 2">
    <name type="scientific">Helicobacter pylori</name>
    <name type="common">Campylobacter pylori</name>
    <dbReference type="NCBI Taxonomy" id="210"/>
    <lineage>
        <taxon>Bacteria</taxon>
        <taxon>Pseudomonadati</taxon>
        <taxon>Campylobacterota</taxon>
        <taxon>Epsilonproteobacteria</taxon>
        <taxon>Campylobacterales</taxon>
        <taxon>Helicobacteraceae</taxon>
        <taxon>Helicobacter</taxon>
    </lineage>
</organism>
<name>A0A438VGJ0_HELPX</name>
<dbReference type="InterPro" id="IPR027417">
    <property type="entry name" value="P-loop_NTPase"/>
</dbReference>
<sequence>KKINPKKGKKIGVDDVKETLALKLKIPKMRLSSDKKALLRNLEKSLKNKIFAQAEAISLVSNAIKIQHCGLSAKNKPVGS</sequence>
<dbReference type="EMBL" id="RJGP01001660">
    <property type="protein sequence ID" value="RVZ09722.1"/>
    <property type="molecule type" value="Genomic_DNA"/>
</dbReference>